<dbReference type="Proteomes" id="UP000299102">
    <property type="component" value="Unassembled WGS sequence"/>
</dbReference>
<feature type="transmembrane region" description="Helical" evidence="1">
    <location>
        <begin position="87"/>
        <end position="110"/>
    </location>
</feature>
<keyword evidence="3" id="KW-1185">Reference proteome</keyword>
<keyword evidence="1" id="KW-0472">Membrane</keyword>
<name>A0A4C1X6N0_EUMVA</name>
<feature type="transmembrane region" description="Helical" evidence="1">
    <location>
        <begin position="49"/>
        <end position="67"/>
    </location>
</feature>
<reference evidence="2 3" key="1">
    <citation type="journal article" date="2019" name="Commun. Biol.">
        <title>The bagworm genome reveals a unique fibroin gene that provides high tensile strength.</title>
        <authorList>
            <person name="Kono N."/>
            <person name="Nakamura H."/>
            <person name="Ohtoshi R."/>
            <person name="Tomita M."/>
            <person name="Numata K."/>
            <person name="Arakawa K."/>
        </authorList>
    </citation>
    <scope>NUCLEOTIDE SEQUENCE [LARGE SCALE GENOMIC DNA]</scope>
</reference>
<keyword evidence="1" id="KW-1133">Transmembrane helix</keyword>
<evidence type="ECO:0000313" key="2">
    <source>
        <dbReference type="EMBL" id="GBP57917.1"/>
    </source>
</evidence>
<keyword evidence="1" id="KW-0812">Transmembrane</keyword>
<organism evidence="2 3">
    <name type="scientific">Eumeta variegata</name>
    <name type="common">Bagworm moth</name>
    <name type="synonym">Eumeta japonica</name>
    <dbReference type="NCBI Taxonomy" id="151549"/>
    <lineage>
        <taxon>Eukaryota</taxon>
        <taxon>Metazoa</taxon>
        <taxon>Ecdysozoa</taxon>
        <taxon>Arthropoda</taxon>
        <taxon>Hexapoda</taxon>
        <taxon>Insecta</taxon>
        <taxon>Pterygota</taxon>
        <taxon>Neoptera</taxon>
        <taxon>Endopterygota</taxon>
        <taxon>Lepidoptera</taxon>
        <taxon>Glossata</taxon>
        <taxon>Ditrysia</taxon>
        <taxon>Tineoidea</taxon>
        <taxon>Psychidae</taxon>
        <taxon>Oiketicinae</taxon>
        <taxon>Eumeta</taxon>
    </lineage>
</organism>
<sequence>MRVRPRVPEREYGGITQLRYDLTVIIDYRDYRCGEALLWRTWLQHENGLAGPTFPFINLFLLHRFLLLFPLPSDLPFLIKRSTTHFLFLWGCECPWAAVTVYFSLARLLVCLSNMLHKITIEERLRALPLMLKVRGLEPDLGRIY</sequence>
<accession>A0A4C1X6N0</accession>
<comment type="caution">
    <text evidence="2">The sequence shown here is derived from an EMBL/GenBank/DDBJ whole genome shotgun (WGS) entry which is preliminary data.</text>
</comment>
<proteinExistence type="predicted"/>
<dbReference type="AlphaFoldDB" id="A0A4C1X6N0"/>
<evidence type="ECO:0000256" key="1">
    <source>
        <dbReference type="SAM" id="Phobius"/>
    </source>
</evidence>
<dbReference type="EMBL" id="BGZK01000723">
    <property type="protein sequence ID" value="GBP57917.1"/>
    <property type="molecule type" value="Genomic_DNA"/>
</dbReference>
<protein>
    <submittedName>
        <fullName evidence="2">Uncharacterized protein</fullName>
    </submittedName>
</protein>
<gene>
    <name evidence="2" type="ORF">EVAR_40776_1</name>
</gene>
<evidence type="ECO:0000313" key="3">
    <source>
        <dbReference type="Proteomes" id="UP000299102"/>
    </source>
</evidence>